<dbReference type="RefSeq" id="XP_013247643.1">
    <property type="nucleotide sequence ID" value="XM_013392189.1"/>
</dbReference>
<dbReference type="Proteomes" id="UP000018050">
    <property type="component" value="Unassembled WGS sequence"/>
</dbReference>
<evidence type="ECO:0000313" key="4">
    <source>
        <dbReference type="Proteomes" id="UP000018050"/>
    </source>
</evidence>
<dbReference type="OrthoDB" id="346217at2759"/>
<dbReference type="PROSITE" id="PS50092">
    <property type="entry name" value="TSP1"/>
    <property type="match status" value="1"/>
</dbReference>
<dbReference type="OMA" id="CEIRAVF"/>
<reference evidence="3" key="1">
    <citation type="submission" date="2013-10" db="EMBL/GenBank/DDBJ databases">
        <title>Genomic analysis of the causative agents of coccidiosis in chickens.</title>
        <authorList>
            <person name="Reid A.J."/>
            <person name="Blake D."/>
            <person name="Billington K."/>
            <person name="Browne H."/>
            <person name="Dunn M."/>
            <person name="Hung S."/>
            <person name="Kawahara F."/>
            <person name="Miranda-Saavedra D."/>
            <person name="Mourier T."/>
            <person name="Nagra H."/>
            <person name="Otto T.D."/>
            <person name="Rawlings N."/>
            <person name="Sanchez A."/>
            <person name="Sanders M."/>
            <person name="Subramaniam C."/>
            <person name="Tay Y."/>
            <person name="Dear P."/>
            <person name="Doerig C."/>
            <person name="Gruber A."/>
            <person name="Parkinson J."/>
            <person name="Shirley M."/>
            <person name="Wan K.L."/>
            <person name="Berriman M."/>
            <person name="Tomley F."/>
            <person name="Pain A."/>
        </authorList>
    </citation>
    <scope>NUCLEOTIDE SEQUENCE [LARGE SCALE GENOMIC DNA]</scope>
    <source>
        <strain evidence="3">Houghton</strain>
    </source>
</reference>
<reference evidence="3" key="2">
    <citation type="submission" date="2013-10" db="EMBL/GenBank/DDBJ databases">
        <authorList>
            <person name="Aslett M."/>
        </authorList>
    </citation>
    <scope>NUCLEOTIDE SEQUENCE [LARGE SCALE GENOMIC DNA]</scope>
    <source>
        <strain evidence="3">Houghton</strain>
    </source>
</reference>
<feature type="compositionally biased region" description="Polar residues" evidence="1">
    <location>
        <begin position="1130"/>
        <end position="1151"/>
    </location>
</feature>
<feature type="region of interest" description="Disordered" evidence="1">
    <location>
        <begin position="1127"/>
        <end position="1180"/>
    </location>
</feature>
<dbReference type="EMBL" id="HG673377">
    <property type="protein sequence ID" value="CDI83201.1"/>
    <property type="molecule type" value="Genomic_DNA"/>
</dbReference>
<keyword evidence="2" id="KW-0472">Membrane</keyword>
<accession>U6GSG9</accession>
<name>U6GSG9_EIMAC</name>
<evidence type="ECO:0000313" key="3">
    <source>
        <dbReference type="EMBL" id="CDI83201.1"/>
    </source>
</evidence>
<feature type="compositionally biased region" description="Polar residues" evidence="1">
    <location>
        <begin position="1072"/>
        <end position="1085"/>
    </location>
</feature>
<evidence type="ECO:0008006" key="5">
    <source>
        <dbReference type="Google" id="ProtNLM"/>
    </source>
</evidence>
<evidence type="ECO:0000256" key="2">
    <source>
        <dbReference type="SAM" id="Phobius"/>
    </source>
</evidence>
<dbReference type="GeneID" id="25271496"/>
<gene>
    <name evidence="3" type="ORF">EAH_00034260</name>
</gene>
<feature type="region of interest" description="Disordered" evidence="1">
    <location>
        <begin position="1071"/>
        <end position="1113"/>
    </location>
</feature>
<feature type="non-terminal residue" evidence="3">
    <location>
        <position position="1365"/>
    </location>
</feature>
<proteinExistence type="predicted"/>
<dbReference type="InterPro" id="IPR000884">
    <property type="entry name" value="TSP1_rpt"/>
</dbReference>
<organism evidence="3 4">
    <name type="scientific">Eimeria acervulina</name>
    <name type="common">Coccidian parasite</name>
    <dbReference type="NCBI Taxonomy" id="5801"/>
    <lineage>
        <taxon>Eukaryota</taxon>
        <taxon>Sar</taxon>
        <taxon>Alveolata</taxon>
        <taxon>Apicomplexa</taxon>
        <taxon>Conoidasida</taxon>
        <taxon>Coccidia</taxon>
        <taxon>Eucoccidiorida</taxon>
        <taxon>Eimeriorina</taxon>
        <taxon>Eimeriidae</taxon>
        <taxon>Eimeria</taxon>
    </lineage>
</organism>
<protein>
    <recommendedName>
        <fullName evidence="5">Thrombospondin type 1 domain-containing protein</fullName>
    </recommendedName>
</protein>
<feature type="transmembrane region" description="Helical" evidence="2">
    <location>
        <begin position="1207"/>
        <end position="1230"/>
    </location>
</feature>
<keyword evidence="4" id="KW-1185">Reference proteome</keyword>
<feature type="region of interest" description="Disordered" evidence="1">
    <location>
        <begin position="1341"/>
        <end position="1365"/>
    </location>
</feature>
<keyword evidence="2" id="KW-1133">Transmembrane helix</keyword>
<sequence length="1365" mass="146006">MHAREPLPVVGTTAVIGLAINGVQPGEAGEKPPYGSHALLFAESLHGDDVTFVEEKLQAALSSGTPFSDMAAIAGEAASLISWSECSRFCSGGIQTANSARALELAVEGLRRVFSSSGEWSDSYVDEVKNRVAQLTMEGIEGNPAAGQPKTRPCNTFACPFEVPSDLKTANLQIAREAELVASFGVVPQVDFTDWCKDRLMLDQLDQETWTARRTEHENYRKVQERAGEVPGWEATVLAPKQLNLYSCITLCRLHHKCNALTYAKDIDPMEAAKGESVFEGVKGDALTTLKTVVDSVGSVVKSLDENLAKLSALDANSVKLDSQSGSPVCTLYTGVKVSRVAECGTEPTKRAGKDTLSLLILNLDTNFGDVARLMRISLVQQQARMREALSDANLVLSKTSTNKSQAVNVQHRAERLMARLIKASQRAQTASHILSEAAKVMEGAAVDAVKALRAAQSEEESAAQTSLLNSGATKSSVTLTNGLRQAFYSATPLCASDSVFSGVELLNRGCAQLPALQTHASTLTASSSVDATKKQQTIKEASLMTWQNCREVLHDVTENLEGYRSAVSRIKASGEEDALDAVQEAKRLVPQILGLTAEETAKLSLPDISDRLQAETGFMSKDFAKLLDEKDNLELRRQVVERLGEGTGTVFAVFDTAKRVCEIRAVFEPRRAENGNTLGAQFPTACALFSPFSLLFLPAESSDSGSTAPKAKGSNGDVGTCEDVPCTYSPWTSWSPCEDIYQVEAYNAGDRRNSTQVESDGAGPHRPAMWQVRVKETLARPKMTPQCNAALETQLCKDRITAGTEASGLMGGFTAAITKSISSWCIYGPYSEWSECSPQCASGGTTSVSASRTRTRAPQQHPVPGLAPKCDTASLKMQKSCGPIPNCSSEEVEEGRVDEAGDGFERGSHIAYSAIHLHSYGRVVGTEASSSGRMLFNSLSKSSRSFQARIPPNSDYDAYVADPDPQVRGDNAHAKPIEDVQQRFMDKSGLIGDLRPGETVGLHLKNSDEAAVLEDEPVATAKESAIAGDEGSQNPDGGVLPVVEVASEDDDTIDSALGGYTIGVPFIEGGKTQNLTLNGSSVEAPSTEDERPQDPSIVKQARDQPATIPYDSPFIEYAPAPIAEENHGSTELSHPQSDHWTNAHDSSLSGDTPAPSPGTSNSAWRTSEGFPVDSKPAMEARVESTQHTPEGDTAAPESFFLGLSRFSFFGCCLFGALASTVLVLIAVVCSRRIRSWLGYDWSGATEEECMALLKKQADSHSLPAAAPLVNPDGIKVLKPDGEPLVVTPCLNHSGGQYVTTDGSKVFVTLEGGFVNSWGRPVQANDVPNALLASVNAKIKADAAQPKKPFPSRPIPKTSEAQEQA</sequence>
<keyword evidence="2" id="KW-0812">Transmembrane</keyword>
<evidence type="ECO:0000256" key="1">
    <source>
        <dbReference type="SAM" id="MobiDB-lite"/>
    </source>
</evidence>
<dbReference type="VEuPathDB" id="ToxoDB:EAH_00034260"/>